<dbReference type="Proteomes" id="UP000319103">
    <property type="component" value="Unassembled WGS sequence"/>
</dbReference>
<dbReference type="Pfam" id="PF13452">
    <property type="entry name" value="FAS1_DH_region"/>
    <property type="match status" value="1"/>
</dbReference>
<dbReference type="InterPro" id="IPR029069">
    <property type="entry name" value="HotDog_dom_sf"/>
</dbReference>
<protein>
    <recommendedName>
        <fullName evidence="1">UPF0336 protein E6W39_25540</fullName>
    </recommendedName>
</protein>
<dbReference type="PIRSF" id="PIRSF018072">
    <property type="entry name" value="UCP018072"/>
    <property type="match status" value="1"/>
</dbReference>
<comment type="similarity">
    <text evidence="1">Belongs to the UPF0336 family.</text>
</comment>
<keyword evidence="4" id="KW-1185">Reference proteome</keyword>
<comment type="caution">
    <text evidence="3">The sequence shown here is derived from an EMBL/GenBank/DDBJ whole genome shotgun (WGS) entry which is preliminary data.</text>
</comment>
<gene>
    <name evidence="3" type="ORF">E6W39_25540</name>
</gene>
<dbReference type="RefSeq" id="WP_141635522.1">
    <property type="nucleotide sequence ID" value="NZ_VIGB01000003.1"/>
</dbReference>
<dbReference type="SUPFAM" id="SSF54637">
    <property type="entry name" value="Thioesterase/thiol ester dehydrase-isomerase"/>
    <property type="match status" value="1"/>
</dbReference>
<dbReference type="CDD" id="cd03441">
    <property type="entry name" value="R_hydratase_like"/>
    <property type="match status" value="1"/>
</dbReference>
<evidence type="ECO:0000259" key="2">
    <source>
        <dbReference type="Pfam" id="PF13452"/>
    </source>
</evidence>
<evidence type="ECO:0000313" key="4">
    <source>
        <dbReference type="Proteomes" id="UP000319103"/>
    </source>
</evidence>
<dbReference type="AlphaFoldDB" id="A0A540W7I4"/>
<sequence>MALDPSFIGRSYPPTAPYEVGREKIREFALAVGDLNPAYLDQSAAKALGYPDVIAPPTFAIALAVPASDQVIEDPALGLDYSRVVHGDQKFSYSRPLRAGDRVRVTVRIENIKSLAGNDVLTVTGEMHEESGEHLVTTVMTLVSRAVPDDETKGE</sequence>
<dbReference type="EMBL" id="VIGB01000003">
    <property type="protein sequence ID" value="TQF04979.1"/>
    <property type="molecule type" value="Genomic_DNA"/>
</dbReference>
<dbReference type="HAMAP" id="MF_00799">
    <property type="entry name" value="UPF0336"/>
    <property type="match status" value="1"/>
</dbReference>
<name>A0A540W7I4_9ACTN</name>
<accession>A0A540W7I4</accession>
<dbReference type="GO" id="GO:0019171">
    <property type="term" value="F:(3R)-hydroxyacyl-[acyl-carrier-protein] dehydratase activity"/>
    <property type="evidence" value="ECO:0007669"/>
    <property type="project" value="TreeGrafter"/>
</dbReference>
<evidence type="ECO:0000256" key="1">
    <source>
        <dbReference type="HAMAP-Rule" id="MF_00799"/>
    </source>
</evidence>
<dbReference type="PANTHER" id="PTHR43437:SF3">
    <property type="entry name" value="HYDROXYACYL-THIOESTER DEHYDRATASE TYPE 2, MITOCHONDRIAL"/>
    <property type="match status" value="1"/>
</dbReference>
<feature type="domain" description="FAS1-like dehydratase" evidence="2">
    <location>
        <begin position="6"/>
        <end position="137"/>
    </location>
</feature>
<dbReference type="InterPro" id="IPR016709">
    <property type="entry name" value="HadA-like"/>
</dbReference>
<dbReference type="GO" id="GO:0006633">
    <property type="term" value="P:fatty acid biosynthetic process"/>
    <property type="evidence" value="ECO:0007669"/>
    <property type="project" value="TreeGrafter"/>
</dbReference>
<proteinExistence type="inferred from homology"/>
<evidence type="ECO:0000313" key="3">
    <source>
        <dbReference type="EMBL" id="TQF04979.1"/>
    </source>
</evidence>
<dbReference type="InterPro" id="IPR050965">
    <property type="entry name" value="UPF0336/Enoyl-CoA_hydratase"/>
</dbReference>
<dbReference type="Gene3D" id="3.10.129.10">
    <property type="entry name" value="Hotdog Thioesterase"/>
    <property type="match status" value="1"/>
</dbReference>
<dbReference type="InterPro" id="IPR039569">
    <property type="entry name" value="FAS1-like_DH_region"/>
</dbReference>
<organism evidence="3 4">
    <name type="scientific">Kitasatospora acidiphila</name>
    <dbReference type="NCBI Taxonomy" id="2567942"/>
    <lineage>
        <taxon>Bacteria</taxon>
        <taxon>Bacillati</taxon>
        <taxon>Actinomycetota</taxon>
        <taxon>Actinomycetes</taxon>
        <taxon>Kitasatosporales</taxon>
        <taxon>Streptomycetaceae</taxon>
        <taxon>Kitasatospora</taxon>
    </lineage>
</organism>
<dbReference type="OrthoDB" id="5415111at2"/>
<dbReference type="PANTHER" id="PTHR43437">
    <property type="entry name" value="HYDROXYACYL-THIOESTER DEHYDRATASE TYPE 2, MITOCHONDRIAL-RELATED"/>
    <property type="match status" value="1"/>
</dbReference>
<reference evidence="3 4" key="1">
    <citation type="submission" date="2019-06" db="EMBL/GenBank/DDBJ databases">
        <title>Description of Kitasatospora acidophila sp. nov. isolated from pine grove soil, and reclassification of Streptomyces novaecaesareae to Kitasatospora novaeceasareae comb. nov.</title>
        <authorList>
            <person name="Kim M.J."/>
        </authorList>
    </citation>
    <scope>NUCLEOTIDE SEQUENCE [LARGE SCALE GENOMIC DNA]</scope>
    <source>
        <strain evidence="3 4">MMS16-CNU292</strain>
    </source>
</reference>